<feature type="transmembrane region" description="Helical" evidence="2">
    <location>
        <begin position="61"/>
        <end position="80"/>
    </location>
</feature>
<keyword evidence="5" id="KW-1185">Reference proteome</keyword>
<evidence type="ECO:0000256" key="1">
    <source>
        <dbReference type="ARBA" id="ARBA00022679"/>
    </source>
</evidence>
<evidence type="ECO:0000259" key="3">
    <source>
        <dbReference type="Pfam" id="PF00534"/>
    </source>
</evidence>
<evidence type="ECO:0000313" key="4">
    <source>
        <dbReference type="EMBL" id="UZD23874.1"/>
    </source>
</evidence>
<organism evidence="4 5">
    <name type="scientific">Algoriphagus halophytocola</name>
    <dbReference type="NCBI Taxonomy" id="2991499"/>
    <lineage>
        <taxon>Bacteria</taxon>
        <taxon>Pseudomonadati</taxon>
        <taxon>Bacteroidota</taxon>
        <taxon>Cytophagia</taxon>
        <taxon>Cytophagales</taxon>
        <taxon>Cyclobacteriaceae</taxon>
        <taxon>Algoriphagus</taxon>
    </lineage>
</organism>
<proteinExistence type="predicted"/>
<name>A0ABY6MNU2_9BACT</name>
<dbReference type="Pfam" id="PF00534">
    <property type="entry name" value="Glycos_transf_1"/>
    <property type="match status" value="1"/>
</dbReference>
<dbReference type="RefSeq" id="WP_264810569.1">
    <property type="nucleotide sequence ID" value="NZ_CP110226.1"/>
</dbReference>
<gene>
    <name evidence="4" type="ORF">OM944_05120</name>
</gene>
<dbReference type="Gene3D" id="3.40.50.2000">
    <property type="entry name" value="Glycogen Phosphorylase B"/>
    <property type="match status" value="2"/>
</dbReference>
<accession>A0ABY6MNU2</accession>
<dbReference type="PANTHER" id="PTHR46401">
    <property type="entry name" value="GLYCOSYLTRANSFERASE WBBK-RELATED"/>
    <property type="match status" value="1"/>
</dbReference>
<keyword evidence="2" id="KW-0812">Transmembrane</keyword>
<keyword evidence="1" id="KW-0808">Transferase</keyword>
<dbReference type="Proteomes" id="UP001163156">
    <property type="component" value="Chromosome"/>
</dbReference>
<dbReference type="InterPro" id="IPR001296">
    <property type="entry name" value="Glyco_trans_1"/>
</dbReference>
<dbReference type="EMBL" id="CP110226">
    <property type="protein sequence ID" value="UZD23874.1"/>
    <property type="molecule type" value="Genomic_DNA"/>
</dbReference>
<keyword evidence="2" id="KW-1133">Transmembrane helix</keyword>
<sequence length="371" mass="43038">MNKMKIAIVDPVGKIAGMHHYDLGLASGLANNNFDARIYSTFKDSYQSIIPYKFFKSKKSFLIWDMIVYFFMGLFTFVHLKIFKIDYVVLHVFSYTSKDFYPFLLAKIFGSKIISIAHDLEGFEEKDNSYIKNKIYTWSNKIAIHNLYSIKEFNRIFDFKFENKVFQIPHGNYVPFISKRKSLVTFDFLDNLDKSNKYILFFGQIKPTKGLKVLLNSLTSIDSSIHLIIAGRSRYDDFDQYSNIIKNANINDRVHILIRYISDNEREILFNFSDAIILPYTKIYQSGVLILAMSYGIPVIASDLLANQEVIEDGKNGILFKSQDSFDLANKVNSLFTDENIIEHISHDSLKYVLKKHSWDQVGSAFKSNLY</sequence>
<keyword evidence="2" id="KW-0472">Membrane</keyword>
<dbReference type="CDD" id="cd03801">
    <property type="entry name" value="GT4_PimA-like"/>
    <property type="match status" value="1"/>
</dbReference>
<dbReference type="SUPFAM" id="SSF53756">
    <property type="entry name" value="UDP-Glycosyltransferase/glycogen phosphorylase"/>
    <property type="match status" value="1"/>
</dbReference>
<protein>
    <submittedName>
        <fullName evidence="4">Glycosyltransferase family 4 protein</fullName>
    </submittedName>
</protein>
<reference evidence="4" key="1">
    <citation type="submission" date="2022-10" db="EMBL/GenBank/DDBJ databases">
        <title>Algoriphagus sp. a novel bacteria isolate from halophytes salicornia europaea.</title>
        <authorList>
            <person name="Peng Y."/>
            <person name="Jiang L."/>
            <person name="Lee J."/>
        </authorList>
    </citation>
    <scope>NUCLEOTIDE SEQUENCE</scope>
    <source>
        <strain evidence="4">TR-M5</strain>
    </source>
</reference>
<feature type="domain" description="Glycosyl transferase family 1" evidence="3">
    <location>
        <begin position="192"/>
        <end position="342"/>
    </location>
</feature>
<evidence type="ECO:0000256" key="2">
    <source>
        <dbReference type="SAM" id="Phobius"/>
    </source>
</evidence>
<dbReference type="PANTHER" id="PTHR46401:SF2">
    <property type="entry name" value="GLYCOSYLTRANSFERASE WBBK-RELATED"/>
    <property type="match status" value="1"/>
</dbReference>
<evidence type="ECO:0000313" key="5">
    <source>
        <dbReference type="Proteomes" id="UP001163156"/>
    </source>
</evidence>